<dbReference type="InterPro" id="IPR052042">
    <property type="entry name" value="Tail_sheath_structural"/>
</dbReference>
<gene>
    <name evidence="3" type="ORF">H3Z74_18670</name>
</gene>
<evidence type="ECO:0000313" key="3">
    <source>
        <dbReference type="EMBL" id="QNQ08737.1"/>
    </source>
</evidence>
<feature type="domain" description="Tail sheath protein C-terminal" evidence="2">
    <location>
        <begin position="466"/>
        <end position="571"/>
    </location>
</feature>
<organism evidence="3 4">
    <name type="scientific">Sphingomonas alpina</name>
    <dbReference type="NCBI Taxonomy" id="653931"/>
    <lineage>
        <taxon>Bacteria</taxon>
        <taxon>Pseudomonadati</taxon>
        <taxon>Pseudomonadota</taxon>
        <taxon>Alphaproteobacteria</taxon>
        <taxon>Sphingomonadales</taxon>
        <taxon>Sphingomonadaceae</taxon>
        <taxon>Sphingomonas</taxon>
    </lineage>
</organism>
<dbReference type="Gene3D" id="3.40.50.11780">
    <property type="match status" value="1"/>
</dbReference>
<dbReference type="RefSeq" id="WP_187761064.1">
    <property type="nucleotide sequence ID" value="NZ_CP061038.1"/>
</dbReference>
<dbReference type="KEGG" id="spap:H3Z74_18670"/>
<dbReference type="PANTHER" id="PTHR35861:SF1">
    <property type="entry name" value="PHAGE TAIL SHEATH PROTEIN"/>
    <property type="match status" value="1"/>
</dbReference>
<dbReference type="AlphaFoldDB" id="A0A7H0LGD4"/>
<comment type="similarity">
    <text evidence="1">Belongs to the myoviridae tail sheath protein family.</text>
</comment>
<dbReference type="EMBL" id="CP061038">
    <property type="protein sequence ID" value="QNQ08737.1"/>
    <property type="molecule type" value="Genomic_DNA"/>
</dbReference>
<dbReference type="PANTHER" id="PTHR35861">
    <property type="match status" value="1"/>
</dbReference>
<accession>A0A7H0LGD4</accession>
<evidence type="ECO:0000259" key="2">
    <source>
        <dbReference type="Pfam" id="PF17482"/>
    </source>
</evidence>
<name>A0A7H0LGD4_9SPHN</name>
<evidence type="ECO:0000256" key="1">
    <source>
        <dbReference type="ARBA" id="ARBA00008005"/>
    </source>
</evidence>
<dbReference type="InterPro" id="IPR020287">
    <property type="entry name" value="Tail_sheath_C"/>
</dbReference>
<evidence type="ECO:0000313" key="4">
    <source>
        <dbReference type="Proteomes" id="UP000516148"/>
    </source>
</evidence>
<proteinExistence type="inferred from homology"/>
<protein>
    <submittedName>
        <fullName evidence="3">Phage tail sheath family protein</fullName>
    </submittedName>
</protein>
<keyword evidence="4" id="KW-1185">Reference proteome</keyword>
<reference evidence="3 4" key="1">
    <citation type="submission" date="2020-09" db="EMBL/GenBank/DDBJ databases">
        <title>Sphingomonas sp., a new species isolated from pork steak.</title>
        <authorList>
            <person name="Heidler von Heilborn D."/>
        </authorList>
    </citation>
    <scope>NUCLEOTIDE SEQUENCE [LARGE SCALE GENOMIC DNA]</scope>
    <source>
        <strain evidence="4">S8-3T</strain>
    </source>
</reference>
<dbReference type="Pfam" id="PF17482">
    <property type="entry name" value="Phage_sheath_1C"/>
    <property type="match status" value="1"/>
</dbReference>
<dbReference type="Proteomes" id="UP000516148">
    <property type="component" value="Chromosome"/>
</dbReference>
<sequence length="576" mass="59477">MTPSRTTPGVYVTETPAFGTSIVGIPTAVPVFIGYTQYAGDPVTGALLYGVPVAITSMTEFIAYFGGAAPRSYRVSMAAAGATPDFQASFTVPGSGSIGLDVAMTGFDLSATSPDASQFCLYAHLRLFFANGGGPCYVVSVGSYWSGQSPVVAPDPVPAAWIPAAIAAGDPVTGAPGLLAGLAAAAGKTGPTMIVIPEACQLNLADYGRVACAMLAQAGALQDRMAILDLPGCLMADTVTGLQACQNDLVTAIAPQVTNVGFGVAYAPALNTSIVAPGDILYTNLAAPNGDNSVVNNILTTQANMLYSGAQLATVQTAIATAFPVTRSSTNTTQYSGSTSSATTPPVAYPTPGADLSAWQWTLDRLLLDALPVFQQIMQLIATKMNVLAPSAGLAGIWTMNDSNNGVWDAPANVALDSVTSPFCDMSDAQQGGFNAPLNGEAINIVRSQPNRGSVVWGARTLDGNSQDYRYIQARRTLIYIDQSIRAALQPYAFAANDATTWATVTASVSAFLTGVWQAGGLMGSTASQAFTITCGIGSSMTAQDVLNGDMIVSIMLQMIHPAEFIELTITQAMQG</sequence>